<proteinExistence type="predicted"/>
<reference evidence="1" key="1">
    <citation type="journal article" date="2021" name="Nat. Commun.">
        <title>Genetic determinants of endophytism in the Arabidopsis root mycobiome.</title>
        <authorList>
            <person name="Mesny F."/>
            <person name="Miyauchi S."/>
            <person name="Thiergart T."/>
            <person name="Pickel B."/>
            <person name="Atanasova L."/>
            <person name="Karlsson M."/>
            <person name="Huettel B."/>
            <person name="Barry K.W."/>
            <person name="Haridas S."/>
            <person name="Chen C."/>
            <person name="Bauer D."/>
            <person name="Andreopoulos W."/>
            <person name="Pangilinan J."/>
            <person name="LaButti K."/>
            <person name="Riley R."/>
            <person name="Lipzen A."/>
            <person name="Clum A."/>
            <person name="Drula E."/>
            <person name="Henrissat B."/>
            <person name="Kohler A."/>
            <person name="Grigoriev I.V."/>
            <person name="Martin F.M."/>
            <person name="Hacquard S."/>
        </authorList>
    </citation>
    <scope>NUCLEOTIDE SEQUENCE</scope>
    <source>
        <strain evidence="1">MPI-CAGE-AT-0016</strain>
    </source>
</reference>
<accession>A0A8K0X3F3</accession>
<comment type="caution">
    <text evidence="1">The sequence shown here is derived from an EMBL/GenBank/DDBJ whole genome shotgun (WGS) entry which is preliminary data.</text>
</comment>
<keyword evidence="2" id="KW-1185">Reference proteome</keyword>
<dbReference type="Proteomes" id="UP000813385">
    <property type="component" value="Unassembled WGS sequence"/>
</dbReference>
<dbReference type="OrthoDB" id="2522477at2759"/>
<name>A0A8K0X3F3_9PEZI</name>
<protein>
    <recommendedName>
        <fullName evidence="3">F-box domain-containing protein</fullName>
    </recommendedName>
</protein>
<gene>
    <name evidence="1" type="ORF">B0T11DRAFT_298050</name>
</gene>
<dbReference type="EMBL" id="JAGPXD010000003">
    <property type="protein sequence ID" value="KAH7362666.1"/>
    <property type="molecule type" value="Genomic_DNA"/>
</dbReference>
<evidence type="ECO:0000313" key="2">
    <source>
        <dbReference type="Proteomes" id="UP000813385"/>
    </source>
</evidence>
<sequence>MPYLPPELWILVVSFINDNHTLANLCRVSQTFKEICEPALYKCPMVPDDHIGNFTRTLIQSSHLARQVKILDHESDLWWKLANTPLEDMPKEVTLLIQKHTVTLISLCHSLPDNSFRRGLQAFLQRHVAREDLWESAALFQSMFLSSLPNLKEAEMDLDYEVFLATIPSGAPSRLRNLHINGHWHDDDDRFRFKNLKFLARAATNLDDGAITDLHRQRNEMGDECSKYTWTEHLQDITRIETLDTLSIDTWTLWPFKNSTNLPDDLLLHCIPESLRHLHVDGATHDRLPVFVDVVDLQLCLLELARALSVGRFRCLRLISFESSDSSEMDLSEAKHALMKVGVSLVQRHGPWAAGDGHGLFQSD</sequence>
<organism evidence="1 2">
    <name type="scientific">Plectosphaerella cucumerina</name>
    <dbReference type="NCBI Taxonomy" id="40658"/>
    <lineage>
        <taxon>Eukaryota</taxon>
        <taxon>Fungi</taxon>
        <taxon>Dikarya</taxon>
        <taxon>Ascomycota</taxon>
        <taxon>Pezizomycotina</taxon>
        <taxon>Sordariomycetes</taxon>
        <taxon>Hypocreomycetidae</taxon>
        <taxon>Glomerellales</taxon>
        <taxon>Plectosphaerellaceae</taxon>
        <taxon>Plectosphaerella</taxon>
    </lineage>
</organism>
<dbReference type="AlphaFoldDB" id="A0A8K0X3F3"/>
<evidence type="ECO:0000313" key="1">
    <source>
        <dbReference type="EMBL" id="KAH7362666.1"/>
    </source>
</evidence>
<evidence type="ECO:0008006" key="3">
    <source>
        <dbReference type="Google" id="ProtNLM"/>
    </source>
</evidence>